<dbReference type="Proteomes" id="UP001549921">
    <property type="component" value="Unassembled WGS sequence"/>
</dbReference>
<dbReference type="InterPro" id="IPR006629">
    <property type="entry name" value="LITAF"/>
</dbReference>
<name>A0ABD0TLM8_LOXSC</name>
<evidence type="ECO:0000256" key="3">
    <source>
        <dbReference type="ARBA" id="ARBA00004630"/>
    </source>
</evidence>
<protein>
    <recommendedName>
        <fullName evidence="8">LITAF domain-containing protein</fullName>
    </recommendedName>
</protein>
<gene>
    <name evidence="9" type="ORF">ABMA28_012085</name>
</gene>
<dbReference type="AlphaFoldDB" id="A0ABD0TLM8"/>
<dbReference type="PANTHER" id="PTHR23292:SF14">
    <property type="entry name" value="FI16615P1-RELATED"/>
    <property type="match status" value="1"/>
</dbReference>
<dbReference type="EMBL" id="JBEDNZ010000003">
    <property type="protein sequence ID" value="KAL0850231.1"/>
    <property type="molecule type" value="Genomic_DNA"/>
</dbReference>
<dbReference type="InterPro" id="IPR037519">
    <property type="entry name" value="LITAF_fam"/>
</dbReference>
<evidence type="ECO:0000313" key="10">
    <source>
        <dbReference type="Proteomes" id="UP001549921"/>
    </source>
</evidence>
<reference evidence="9 10" key="1">
    <citation type="submission" date="2024-06" db="EMBL/GenBank/DDBJ databases">
        <title>A chromosome-level genome assembly of beet webworm, Loxostege sticticalis.</title>
        <authorList>
            <person name="Zhang Y."/>
        </authorList>
    </citation>
    <scope>NUCLEOTIDE SEQUENCE [LARGE SCALE GENOMIC DNA]</scope>
    <source>
        <strain evidence="9">AQ028</strain>
        <tissue evidence="9">Male pupae</tissue>
    </source>
</reference>
<dbReference type="GO" id="GO:0046872">
    <property type="term" value="F:metal ion binding"/>
    <property type="evidence" value="ECO:0007669"/>
    <property type="project" value="UniProtKB-KW"/>
</dbReference>
<dbReference type="Pfam" id="PF10601">
    <property type="entry name" value="zf-LITAF-like"/>
    <property type="match status" value="1"/>
</dbReference>
<keyword evidence="6" id="KW-0862">Zinc</keyword>
<evidence type="ECO:0000256" key="7">
    <source>
        <dbReference type="ARBA" id="ARBA00023136"/>
    </source>
</evidence>
<evidence type="ECO:0000256" key="1">
    <source>
        <dbReference type="ARBA" id="ARBA00004414"/>
    </source>
</evidence>
<evidence type="ECO:0000256" key="2">
    <source>
        <dbReference type="ARBA" id="ARBA00004481"/>
    </source>
</evidence>
<dbReference type="GO" id="GO:0031902">
    <property type="term" value="C:late endosome membrane"/>
    <property type="evidence" value="ECO:0007669"/>
    <property type="project" value="UniProtKB-SubCell"/>
</dbReference>
<evidence type="ECO:0000256" key="5">
    <source>
        <dbReference type="ARBA" id="ARBA00022723"/>
    </source>
</evidence>
<evidence type="ECO:0000259" key="8">
    <source>
        <dbReference type="PROSITE" id="PS51837"/>
    </source>
</evidence>
<dbReference type="PANTHER" id="PTHR23292">
    <property type="entry name" value="LIPOPOLYSACCHARIDE-INDUCED TUMOR NECROSIS FACTOR-ALPHA FACTOR"/>
    <property type="match status" value="1"/>
</dbReference>
<evidence type="ECO:0000313" key="9">
    <source>
        <dbReference type="EMBL" id="KAL0850231.1"/>
    </source>
</evidence>
<comment type="caution">
    <text evidence="9">The sequence shown here is derived from an EMBL/GenBank/DDBJ whole genome shotgun (WGS) entry which is preliminary data.</text>
</comment>
<dbReference type="SMART" id="SM00714">
    <property type="entry name" value="LITAF"/>
    <property type="match status" value="1"/>
</dbReference>
<dbReference type="GO" id="GO:0005765">
    <property type="term" value="C:lysosomal membrane"/>
    <property type="evidence" value="ECO:0007669"/>
    <property type="project" value="UniProtKB-SubCell"/>
</dbReference>
<sequence>MDNDYVPLCETAEHIAKVDLPASQLRTTVSLQPMQGVPSIMHPAPNTSASAPAANTGQLLLGPENTIVECPFCHKQIKTAVKYSSHTGTHIAAAIWGRMCCLCCIPYCSDSAKNADHYCPGCQRYLGTYRT</sequence>
<organism evidence="9 10">
    <name type="scientific">Loxostege sticticalis</name>
    <name type="common">Beet webworm moth</name>
    <dbReference type="NCBI Taxonomy" id="481309"/>
    <lineage>
        <taxon>Eukaryota</taxon>
        <taxon>Metazoa</taxon>
        <taxon>Ecdysozoa</taxon>
        <taxon>Arthropoda</taxon>
        <taxon>Hexapoda</taxon>
        <taxon>Insecta</taxon>
        <taxon>Pterygota</taxon>
        <taxon>Neoptera</taxon>
        <taxon>Endopterygota</taxon>
        <taxon>Lepidoptera</taxon>
        <taxon>Glossata</taxon>
        <taxon>Ditrysia</taxon>
        <taxon>Pyraloidea</taxon>
        <taxon>Crambidae</taxon>
        <taxon>Pyraustinae</taxon>
        <taxon>Loxostege</taxon>
    </lineage>
</organism>
<proteinExistence type="inferred from homology"/>
<feature type="domain" description="LITAF" evidence="8">
    <location>
        <begin position="50"/>
        <end position="131"/>
    </location>
</feature>
<comment type="subcellular location">
    <subcellularLocation>
        <location evidence="2">Endosome membrane</location>
        <topology evidence="2">Peripheral membrane protein</topology>
    </subcellularLocation>
    <subcellularLocation>
        <location evidence="1">Late endosome membrane</location>
    </subcellularLocation>
    <subcellularLocation>
        <location evidence="3">Lysosome membrane</location>
        <topology evidence="3">Peripheral membrane protein</topology>
        <orientation evidence="3">Cytoplasmic side</orientation>
    </subcellularLocation>
</comment>
<keyword evidence="5" id="KW-0479">Metal-binding</keyword>
<dbReference type="PROSITE" id="PS51837">
    <property type="entry name" value="LITAF"/>
    <property type="match status" value="1"/>
</dbReference>
<comment type="similarity">
    <text evidence="4">Belongs to the CDIP1/LITAF family.</text>
</comment>
<evidence type="ECO:0000256" key="4">
    <source>
        <dbReference type="ARBA" id="ARBA00005975"/>
    </source>
</evidence>
<keyword evidence="7" id="KW-0472">Membrane</keyword>
<evidence type="ECO:0000256" key="6">
    <source>
        <dbReference type="ARBA" id="ARBA00022833"/>
    </source>
</evidence>
<accession>A0ABD0TLM8</accession>